<dbReference type="FunFam" id="3.40.50.10490:FF:000030">
    <property type="entry name" value="30S ribosomal protein S2"/>
    <property type="match status" value="1"/>
</dbReference>
<dbReference type="InterPro" id="IPR023591">
    <property type="entry name" value="Ribosomal_uS2_flav_dom_sf"/>
</dbReference>
<comment type="caution">
    <text evidence="8">The sequence shown here is derived from an EMBL/GenBank/DDBJ whole genome shotgun (WGS) entry which is preliminary data.</text>
</comment>
<sequence>MDSIEETTTNEVTTETTTTETGEEAKTTSLVPIDEYLAAGVHIGTQQKTENMMKFVYRVRTDGLYVLDIQATDERIKLAAAFLANYDPQRILVVSARQYGQFPAKMFAKAIGAKSMVGRFIPGTLTNPKVEYFYEPDVVIVTDPTGDAQVIKETVNVGIPVVALCDTNNMTSNVDLVIPTNNKGRKALSLVYWLLAREIAKANDSMFTYELEDFEAGV</sequence>
<reference evidence="8 9" key="1">
    <citation type="submission" date="2016-10" db="EMBL/GenBank/DDBJ databases">
        <authorList>
            <person name="Varghese N."/>
            <person name="Submissions S."/>
        </authorList>
    </citation>
    <scope>NUCLEOTIDE SEQUENCE [LARGE SCALE GENOMIC DNA]</scope>
    <source>
        <strain evidence="8 9">PL 12/M</strain>
    </source>
</reference>
<feature type="region of interest" description="Disordered" evidence="7">
    <location>
        <begin position="1"/>
        <end position="26"/>
    </location>
</feature>
<dbReference type="PROSITE" id="PS00962">
    <property type="entry name" value="RIBOSOMAL_S2_1"/>
    <property type="match status" value="1"/>
</dbReference>
<dbReference type="PANTHER" id="PTHR11489">
    <property type="entry name" value="40S RIBOSOMAL PROTEIN SA"/>
    <property type="match status" value="1"/>
</dbReference>
<dbReference type="PRINTS" id="PR00395">
    <property type="entry name" value="RIBOSOMALS2"/>
</dbReference>
<dbReference type="GO" id="GO:0015935">
    <property type="term" value="C:small ribosomal subunit"/>
    <property type="evidence" value="ECO:0007669"/>
    <property type="project" value="InterPro"/>
</dbReference>
<feature type="compositionally biased region" description="Low complexity" evidence="7">
    <location>
        <begin position="1"/>
        <end position="20"/>
    </location>
</feature>
<dbReference type="EMBL" id="FNCA01000001">
    <property type="protein sequence ID" value="SDF31620.1"/>
    <property type="molecule type" value="Genomic_DNA"/>
</dbReference>
<dbReference type="RefSeq" id="WP_091708115.1">
    <property type="nucleotide sequence ID" value="NZ_FNCA01000001.1"/>
</dbReference>
<dbReference type="Proteomes" id="UP000199259">
    <property type="component" value="Unassembled WGS sequence"/>
</dbReference>
<dbReference type="GO" id="GO:0003735">
    <property type="term" value="F:structural constituent of ribosome"/>
    <property type="evidence" value="ECO:0007669"/>
    <property type="project" value="InterPro"/>
</dbReference>
<evidence type="ECO:0000256" key="2">
    <source>
        <dbReference type="ARBA" id="ARBA00022980"/>
    </source>
</evidence>
<accession>A0A7Z7AUH3</accession>
<evidence type="ECO:0000256" key="4">
    <source>
        <dbReference type="ARBA" id="ARBA00035256"/>
    </source>
</evidence>
<evidence type="ECO:0000256" key="6">
    <source>
        <dbReference type="RuleBase" id="RU003631"/>
    </source>
</evidence>
<dbReference type="InterPro" id="IPR018130">
    <property type="entry name" value="Ribosomal_uS2_CS"/>
</dbReference>
<dbReference type="NCBIfam" id="TIGR01012">
    <property type="entry name" value="uS2_euk_arch"/>
    <property type="match status" value="1"/>
</dbReference>
<evidence type="ECO:0000313" key="9">
    <source>
        <dbReference type="Proteomes" id="UP000199259"/>
    </source>
</evidence>
<evidence type="ECO:0000256" key="3">
    <source>
        <dbReference type="ARBA" id="ARBA00023274"/>
    </source>
</evidence>
<keyword evidence="2 5" id="KW-0689">Ribosomal protein</keyword>
<dbReference type="PROSITE" id="PS00963">
    <property type="entry name" value="RIBOSOMAL_S2_2"/>
    <property type="match status" value="1"/>
</dbReference>
<gene>
    <name evidence="5" type="primary">rps2</name>
    <name evidence="8" type="ORF">SAMN04488589_0325</name>
</gene>
<organism evidence="8 9">
    <name type="scientific">Methanolobus vulcani</name>
    <dbReference type="NCBI Taxonomy" id="38026"/>
    <lineage>
        <taxon>Archaea</taxon>
        <taxon>Methanobacteriati</taxon>
        <taxon>Methanobacteriota</taxon>
        <taxon>Stenosarchaea group</taxon>
        <taxon>Methanomicrobia</taxon>
        <taxon>Methanosarcinales</taxon>
        <taxon>Methanosarcinaceae</taxon>
        <taxon>Methanolobus</taxon>
    </lineage>
</organism>
<name>A0A7Z7AUH3_9EURY</name>
<dbReference type="Pfam" id="PF00318">
    <property type="entry name" value="Ribosomal_S2"/>
    <property type="match status" value="2"/>
</dbReference>
<evidence type="ECO:0000313" key="8">
    <source>
        <dbReference type="EMBL" id="SDF31620.1"/>
    </source>
</evidence>
<evidence type="ECO:0000256" key="7">
    <source>
        <dbReference type="SAM" id="MobiDB-lite"/>
    </source>
</evidence>
<dbReference type="GO" id="GO:0006412">
    <property type="term" value="P:translation"/>
    <property type="evidence" value="ECO:0007669"/>
    <property type="project" value="UniProtKB-UniRule"/>
</dbReference>
<dbReference type="HAMAP" id="MF_00291_A">
    <property type="entry name" value="Ribosomal_uS2_A"/>
    <property type="match status" value="1"/>
</dbReference>
<keyword evidence="3 5" id="KW-0687">Ribonucleoprotein</keyword>
<dbReference type="Gene3D" id="3.40.50.10490">
    <property type="entry name" value="Glucose-6-phosphate isomerase like protein, domain 1"/>
    <property type="match status" value="1"/>
</dbReference>
<comment type="similarity">
    <text evidence="1 5 6">Belongs to the universal ribosomal protein uS2 family.</text>
</comment>
<dbReference type="OrthoDB" id="371797at2157"/>
<proteinExistence type="inferred from homology"/>
<dbReference type="InterPro" id="IPR023454">
    <property type="entry name" value="Ribosomal_uS2_arc"/>
</dbReference>
<dbReference type="InterPro" id="IPR005707">
    <property type="entry name" value="Ribosomal_uS2_euk/arc"/>
</dbReference>
<evidence type="ECO:0000256" key="1">
    <source>
        <dbReference type="ARBA" id="ARBA00006242"/>
    </source>
</evidence>
<dbReference type="CDD" id="cd01425">
    <property type="entry name" value="RPS2"/>
    <property type="match status" value="1"/>
</dbReference>
<evidence type="ECO:0000256" key="5">
    <source>
        <dbReference type="HAMAP-Rule" id="MF_00291"/>
    </source>
</evidence>
<dbReference type="InterPro" id="IPR001865">
    <property type="entry name" value="Ribosomal_uS2"/>
</dbReference>
<keyword evidence="9" id="KW-1185">Reference proteome</keyword>
<protein>
    <recommendedName>
        <fullName evidence="4 5">Small ribosomal subunit protein uS2</fullName>
    </recommendedName>
</protein>
<dbReference type="AlphaFoldDB" id="A0A7Z7AUH3"/>
<dbReference type="SUPFAM" id="SSF52313">
    <property type="entry name" value="Ribosomal protein S2"/>
    <property type="match status" value="1"/>
</dbReference>